<dbReference type="CDD" id="cd08894">
    <property type="entry name" value="SRPBCC_CalC_Aha1-like_1"/>
    <property type="match status" value="1"/>
</dbReference>
<accession>Q3SGJ1</accession>
<dbReference type="Pfam" id="PF08327">
    <property type="entry name" value="AHSA1"/>
    <property type="match status" value="1"/>
</dbReference>
<dbReference type="OrthoDB" id="9805228at2"/>
<reference evidence="3 4" key="1">
    <citation type="journal article" date="2006" name="J. Bacteriol.">
        <title>The genome sequence of the obligately chemolithoautotrophic, facultatively anaerobic bacterium Thiobacillus denitrificans.</title>
        <authorList>
            <person name="Beller H.R."/>
            <person name="Chain P.S."/>
            <person name="Letain T.E."/>
            <person name="Chakicherla A."/>
            <person name="Larimer F.W."/>
            <person name="Richardson P.M."/>
            <person name="Coleman M.A."/>
            <person name="Wood A.P."/>
            <person name="Kelly D.P."/>
        </authorList>
    </citation>
    <scope>NUCLEOTIDE SEQUENCE [LARGE SCALE GENOMIC DNA]</scope>
    <source>
        <strain evidence="3 4">ATCC 25259</strain>
    </source>
</reference>
<organism evidence="3 4">
    <name type="scientific">Thiobacillus denitrificans (strain ATCC 25259 / T1)</name>
    <dbReference type="NCBI Taxonomy" id="292415"/>
    <lineage>
        <taxon>Bacteria</taxon>
        <taxon>Pseudomonadati</taxon>
        <taxon>Pseudomonadota</taxon>
        <taxon>Betaproteobacteria</taxon>
        <taxon>Nitrosomonadales</taxon>
        <taxon>Thiobacillaceae</taxon>
        <taxon>Thiobacillus</taxon>
    </lineage>
</organism>
<dbReference type="Proteomes" id="UP000008291">
    <property type="component" value="Chromosome"/>
</dbReference>
<dbReference type="InterPro" id="IPR023393">
    <property type="entry name" value="START-like_dom_sf"/>
</dbReference>
<dbReference type="Gene3D" id="3.30.530.20">
    <property type="match status" value="1"/>
</dbReference>
<evidence type="ECO:0000313" key="3">
    <source>
        <dbReference type="EMBL" id="AAZ98259.1"/>
    </source>
</evidence>
<dbReference type="EMBL" id="CP000116">
    <property type="protein sequence ID" value="AAZ98259.1"/>
    <property type="molecule type" value="Genomic_DNA"/>
</dbReference>
<dbReference type="AlphaFoldDB" id="Q3SGJ1"/>
<dbReference type="eggNOG" id="COG3832">
    <property type="taxonomic scope" value="Bacteria"/>
</dbReference>
<protein>
    <recommendedName>
        <fullName evidence="2">Activator of Hsp90 ATPase homologue 1/2-like C-terminal domain-containing protein</fullName>
    </recommendedName>
</protein>
<feature type="domain" description="Activator of Hsp90 ATPase homologue 1/2-like C-terminal" evidence="2">
    <location>
        <begin position="17"/>
        <end position="142"/>
    </location>
</feature>
<dbReference type="STRING" id="292415.Tbd_2306"/>
<sequence>MNPTDDRSDHRTHVIPATPAEVFAAIRDPDRIARWWGPEGFTSTIHTFEFHPGGRWLLTMNGPDGKDYPNESRFTRIETDRLFEIEHLNGHHFVLTLELRPHAAGTEAVWRQTFDTPAHYARIADFVAAANQQNLERLAAEVARVTSAQADRASSTG</sequence>
<comment type="similarity">
    <text evidence="1">Belongs to the AHA1 family.</text>
</comment>
<name>Q3SGJ1_THIDA</name>
<dbReference type="InterPro" id="IPR013538">
    <property type="entry name" value="ASHA1/2-like_C"/>
</dbReference>
<dbReference type="KEGG" id="tbd:Tbd_2306"/>
<evidence type="ECO:0000313" key="4">
    <source>
        <dbReference type="Proteomes" id="UP000008291"/>
    </source>
</evidence>
<evidence type="ECO:0000256" key="1">
    <source>
        <dbReference type="ARBA" id="ARBA00006817"/>
    </source>
</evidence>
<keyword evidence="4" id="KW-1185">Reference proteome</keyword>
<gene>
    <name evidence="3" type="ordered locus">Tbd_2306</name>
</gene>
<proteinExistence type="inferred from homology"/>
<dbReference type="SUPFAM" id="SSF55961">
    <property type="entry name" value="Bet v1-like"/>
    <property type="match status" value="1"/>
</dbReference>
<dbReference type="HOGENOM" id="CLU_108923_6_2_4"/>
<dbReference type="RefSeq" id="WP_011312818.1">
    <property type="nucleotide sequence ID" value="NC_007404.1"/>
</dbReference>
<evidence type="ECO:0000259" key="2">
    <source>
        <dbReference type="Pfam" id="PF08327"/>
    </source>
</evidence>